<dbReference type="SUPFAM" id="SSF53271">
    <property type="entry name" value="PRTase-like"/>
    <property type="match status" value="1"/>
</dbReference>
<dbReference type="Gene3D" id="3.40.50.2020">
    <property type="match status" value="1"/>
</dbReference>
<dbReference type="InterPro" id="IPR000836">
    <property type="entry name" value="PRTase_dom"/>
</dbReference>
<dbReference type="Proteomes" id="UP000323274">
    <property type="component" value="Unassembled WGS sequence"/>
</dbReference>
<proteinExistence type="inferred from homology"/>
<comment type="function">
    <text evidence="5">Converts the preformed base xanthine, a product of nucleic acid breakdown, to xanthosine 5'-monophosphate (XMP), so it can be reused for RNA or DNA synthesis.</text>
</comment>
<name>A0A5A5U2U4_LEUCI</name>
<comment type="subunit">
    <text evidence="5">Homodimer.</text>
</comment>
<accession>A0A5A5U2U4</accession>
<evidence type="ECO:0000256" key="3">
    <source>
        <dbReference type="ARBA" id="ARBA00022679"/>
    </source>
</evidence>
<dbReference type="HAMAP" id="MF_01184">
    <property type="entry name" value="XPRTase"/>
    <property type="match status" value="1"/>
</dbReference>
<feature type="domain" description="Phosphoribosyltransferase" evidence="7">
    <location>
        <begin position="32"/>
        <end position="157"/>
    </location>
</feature>
<dbReference type="GO" id="GO:0006166">
    <property type="term" value="P:purine ribonucleoside salvage"/>
    <property type="evidence" value="ECO:0007669"/>
    <property type="project" value="UniProtKB-KW"/>
</dbReference>
<dbReference type="NCBIfam" id="NF006671">
    <property type="entry name" value="PRK09219.1"/>
    <property type="match status" value="1"/>
</dbReference>
<sequence>MKLLEERIRQDGRILGKDILKVDTFLNHQIDPELMQKIGDEFATIFRDVAIDKILTVESSGIAPAVMTGLALHVPVVFARKNKSLTLPDGVWTADVYSFTKQTINHIMIDQRFLTAGERVLIIDDFLANGQAVAGLVAIVTQAHAEIVGAGIVIEKAFQQGRQLLDEAGIRVESLARIAAFENGQITFMA</sequence>
<comment type="subcellular location">
    <subcellularLocation>
        <location evidence="5">Cytoplasm</location>
    </subcellularLocation>
</comment>
<feature type="binding site" evidence="5">
    <location>
        <position position="20"/>
    </location>
    <ligand>
        <name>xanthine</name>
        <dbReference type="ChEBI" id="CHEBI:17712"/>
    </ligand>
</feature>
<comment type="similarity">
    <text evidence="5">Belongs to the purine/pyrimidine phosphoribosyltransferase family. Xpt subfamily.</text>
</comment>
<gene>
    <name evidence="5 8" type="primary">xpt</name>
    <name evidence="8" type="ORF">LCIT_15540</name>
</gene>
<dbReference type="NCBIfam" id="TIGR01744">
    <property type="entry name" value="XPRTase"/>
    <property type="match status" value="1"/>
</dbReference>
<dbReference type="GO" id="GO:0005737">
    <property type="term" value="C:cytoplasm"/>
    <property type="evidence" value="ECO:0007669"/>
    <property type="project" value="UniProtKB-SubCell"/>
</dbReference>
<protein>
    <recommendedName>
        <fullName evidence="5 6">Xanthine phosphoribosyltransferase</fullName>
        <shortName evidence="5">XPRTase</shortName>
        <ecNumber evidence="5 6">2.4.2.22</ecNumber>
    </recommendedName>
</protein>
<dbReference type="GO" id="GO:0046110">
    <property type="term" value="P:xanthine metabolic process"/>
    <property type="evidence" value="ECO:0007669"/>
    <property type="project" value="UniProtKB-UniRule"/>
</dbReference>
<evidence type="ECO:0000256" key="1">
    <source>
        <dbReference type="ARBA" id="ARBA00022490"/>
    </source>
</evidence>
<evidence type="ECO:0000256" key="2">
    <source>
        <dbReference type="ARBA" id="ARBA00022676"/>
    </source>
</evidence>
<keyword evidence="4 5" id="KW-0660">Purine salvage</keyword>
<organism evidence="8 9">
    <name type="scientific">Leuconostoc citreum</name>
    <dbReference type="NCBI Taxonomy" id="33964"/>
    <lineage>
        <taxon>Bacteria</taxon>
        <taxon>Bacillati</taxon>
        <taxon>Bacillota</taxon>
        <taxon>Bacilli</taxon>
        <taxon>Lactobacillales</taxon>
        <taxon>Lactobacillaceae</taxon>
        <taxon>Leuconostoc</taxon>
    </lineage>
</organism>
<evidence type="ECO:0000259" key="7">
    <source>
        <dbReference type="Pfam" id="PF00156"/>
    </source>
</evidence>
<dbReference type="AlphaFoldDB" id="A0A5A5U2U4"/>
<evidence type="ECO:0000313" key="9">
    <source>
        <dbReference type="Proteomes" id="UP000323274"/>
    </source>
</evidence>
<dbReference type="GO" id="GO:0032265">
    <property type="term" value="P:XMP salvage"/>
    <property type="evidence" value="ECO:0007669"/>
    <property type="project" value="UniProtKB-UniRule"/>
</dbReference>
<feature type="binding site" evidence="5">
    <location>
        <position position="27"/>
    </location>
    <ligand>
        <name>xanthine</name>
        <dbReference type="ChEBI" id="CHEBI:17712"/>
    </ligand>
</feature>
<evidence type="ECO:0000313" key="8">
    <source>
        <dbReference type="EMBL" id="GDZ84312.1"/>
    </source>
</evidence>
<dbReference type="InterPro" id="IPR029057">
    <property type="entry name" value="PRTase-like"/>
</dbReference>
<dbReference type="GO" id="GO:0000310">
    <property type="term" value="F:xanthine phosphoribosyltransferase activity"/>
    <property type="evidence" value="ECO:0007669"/>
    <property type="project" value="UniProtKB-UniRule"/>
</dbReference>
<feature type="binding site" evidence="5">
    <location>
        <begin position="128"/>
        <end position="132"/>
    </location>
    <ligand>
        <name>5-phospho-alpha-D-ribose 1-diphosphate</name>
        <dbReference type="ChEBI" id="CHEBI:58017"/>
    </ligand>
</feature>
<dbReference type="EC" id="2.4.2.22" evidence="5 6"/>
<comment type="pathway">
    <text evidence="5">Purine metabolism; XMP biosynthesis via salvage pathway; XMP from xanthine: step 1/1.</text>
</comment>
<dbReference type="InterPro" id="IPR050118">
    <property type="entry name" value="Pur/Pyrimidine_PRTase"/>
</dbReference>
<keyword evidence="3 5" id="KW-0808">Transferase</keyword>
<dbReference type="EMBL" id="BJJW01000009">
    <property type="protein sequence ID" value="GDZ84312.1"/>
    <property type="molecule type" value="Genomic_DNA"/>
</dbReference>
<comment type="caution">
    <text evidence="8">The sequence shown here is derived from an EMBL/GenBank/DDBJ whole genome shotgun (WGS) entry which is preliminary data.</text>
</comment>
<comment type="catalytic activity">
    <reaction evidence="5">
        <text>XMP + diphosphate = xanthine + 5-phospho-alpha-D-ribose 1-diphosphate</text>
        <dbReference type="Rhea" id="RHEA:10800"/>
        <dbReference type="ChEBI" id="CHEBI:17712"/>
        <dbReference type="ChEBI" id="CHEBI:33019"/>
        <dbReference type="ChEBI" id="CHEBI:57464"/>
        <dbReference type="ChEBI" id="CHEBI:58017"/>
        <dbReference type="EC" id="2.4.2.22"/>
    </reaction>
</comment>
<dbReference type="PANTHER" id="PTHR43864">
    <property type="entry name" value="HYPOXANTHINE/GUANINE PHOSPHORIBOSYLTRANSFERASE"/>
    <property type="match status" value="1"/>
</dbReference>
<dbReference type="RefSeq" id="WP_099044792.1">
    <property type="nucleotide sequence ID" value="NZ_BJJW01000009.1"/>
</dbReference>
<dbReference type="PANTHER" id="PTHR43864:SF1">
    <property type="entry name" value="XANTHINE PHOSPHORIBOSYLTRANSFERASE"/>
    <property type="match status" value="1"/>
</dbReference>
<dbReference type="UniPathway" id="UPA00602">
    <property type="reaction ID" value="UER00658"/>
</dbReference>
<reference evidence="8 9" key="1">
    <citation type="submission" date="2019-04" db="EMBL/GenBank/DDBJ databases">
        <title>A pseudo-fructophilic Leuconostoc citreum strain F192-5 isolated from peel of satsuma mandarin: the first report for isolation and characterization of strain-dependent fructophilic-like characteristics.</title>
        <authorList>
            <person name="Maeno S."/>
            <person name="Tanizawa Y."/>
            <person name="Kajikawa A."/>
            <person name="Kanesaki Y."/>
            <person name="Kubota E."/>
            <person name="Arita M."/>
            <person name="Leon D."/>
            <person name="Endo A."/>
        </authorList>
    </citation>
    <scope>NUCLEOTIDE SEQUENCE [LARGE SCALE GENOMIC DNA]</scope>
    <source>
        <strain evidence="8 9">F192-5</strain>
    </source>
</reference>
<evidence type="ECO:0000256" key="5">
    <source>
        <dbReference type="HAMAP-Rule" id="MF_01184"/>
    </source>
</evidence>
<evidence type="ECO:0000256" key="6">
    <source>
        <dbReference type="NCBIfam" id="TIGR01744"/>
    </source>
</evidence>
<dbReference type="Pfam" id="PF00156">
    <property type="entry name" value="Pribosyltran"/>
    <property type="match status" value="1"/>
</dbReference>
<keyword evidence="2 5" id="KW-0328">Glycosyltransferase</keyword>
<evidence type="ECO:0000256" key="4">
    <source>
        <dbReference type="ARBA" id="ARBA00022726"/>
    </source>
</evidence>
<dbReference type="CDD" id="cd06223">
    <property type="entry name" value="PRTases_typeI"/>
    <property type="match status" value="1"/>
</dbReference>
<feature type="binding site" evidence="5">
    <location>
        <position position="156"/>
    </location>
    <ligand>
        <name>xanthine</name>
        <dbReference type="ChEBI" id="CHEBI:17712"/>
    </ligand>
</feature>
<dbReference type="InterPro" id="IPR010079">
    <property type="entry name" value="Xanthine_PRibTrfase"/>
</dbReference>
<keyword evidence="1 5" id="KW-0963">Cytoplasm</keyword>